<evidence type="ECO:0000313" key="3">
    <source>
        <dbReference type="Proteomes" id="UP000745764"/>
    </source>
</evidence>
<feature type="compositionally biased region" description="Polar residues" evidence="1">
    <location>
        <begin position="203"/>
        <end position="216"/>
    </location>
</feature>
<feature type="compositionally biased region" description="Basic and acidic residues" evidence="1">
    <location>
        <begin position="41"/>
        <end position="50"/>
    </location>
</feature>
<evidence type="ECO:0000313" key="2">
    <source>
        <dbReference type="EMBL" id="CAD0106306.1"/>
    </source>
</evidence>
<dbReference type="Proteomes" id="UP000745764">
    <property type="component" value="Unassembled WGS sequence"/>
</dbReference>
<dbReference type="OrthoDB" id="3868700at2759"/>
<keyword evidence="3" id="KW-1185">Reference proteome</keyword>
<protein>
    <submittedName>
        <fullName evidence="2">Uncharacterized protein</fullName>
    </submittedName>
</protein>
<reference evidence="2" key="1">
    <citation type="submission" date="2020-06" db="EMBL/GenBank/DDBJ databases">
        <authorList>
            <person name="Onetto C."/>
        </authorList>
    </citation>
    <scope>NUCLEOTIDE SEQUENCE</scope>
</reference>
<evidence type="ECO:0000256" key="1">
    <source>
        <dbReference type="SAM" id="MobiDB-lite"/>
    </source>
</evidence>
<organism evidence="2 3">
    <name type="scientific">Aureobasidium uvarum</name>
    <dbReference type="NCBI Taxonomy" id="2773716"/>
    <lineage>
        <taxon>Eukaryota</taxon>
        <taxon>Fungi</taxon>
        <taxon>Dikarya</taxon>
        <taxon>Ascomycota</taxon>
        <taxon>Pezizomycotina</taxon>
        <taxon>Dothideomycetes</taxon>
        <taxon>Dothideomycetidae</taxon>
        <taxon>Dothideales</taxon>
        <taxon>Saccotheciaceae</taxon>
        <taxon>Aureobasidium</taxon>
    </lineage>
</organism>
<comment type="caution">
    <text evidence="2">The sequence shown here is derived from an EMBL/GenBank/DDBJ whole genome shotgun (WGS) entry which is preliminary data.</text>
</comment>
<feature type="region of interest" description="Disordered" evidence="1">
    <location>
        <begin position="1"/>
        <end position="53"/>
    </location>
</feature>
<feature type="region of interest" description="Disordered" evidence="1">
    <location>
        <begin position="290"/>
        <end position="341"/>
    </location>
</feature>
<dbReference type="EMBL" id="CAINUL010000001">
    <property type="protein sequence ID" value="CAD0106306.1"/>
    <property type="molecule type" value="Genomic_DNA"/>
</dbReference>
<gene>
    <name evidence="2" type="ORF">AWRI4620_LOCUS561</name>
</gene>
<proteinExistence type="predicted"/>
<name>A0A9N8PPX0_9PEZI</name>
<accession>A0A9N8PPX0</accession>
<feature type="region of interest" description="Disordered" evidence="1">
    <location>
        <begin position="195"/>
        <end position="270"/>
    </location>
</feature>
<sequence length="341" mass="38751">MKHPRSDVPIEINHDSHFDLASGKSHQVLPLNKRVPSRQKRSPERQRSVDEPQYSRILDIPRPVWPANDEVTPEISQKRIKQLESGTEEQKLMAAFARHVIKPGRNSRANSWVSHRSLRKAFPEHFEQSGFVTGSAWKNKKASDFGLPNLFLRGVDDRMASFGSHESVKYLFADLGWAPATDPWNDKEYQRLRQRNVHEHSSSVRAEQSASHAISNQRERSVEQDNGLDAVEGEEDYARPSKRLRSRSSVKSQPERYAEKPAILQSSLAAPVRMSDTANKLDSMESGHLEFKYKTPPRGFGQSTHSTATKMEGDHRHASSQQQDNRGVSAKERVSYQQILG</sequence>
<feature type="compositionally biased region" description="Basic and acidic residues" evidence="1">
    <location>
        <begin position="1"/>
        <end position="18"/>
    </location>
</feature>
<dbReference type="AlphaFoldDB" id="A0A9N8PPX0"/>